<evidence type="ECO:0000256" key="2">
    <source>
        <dbReference type="ARBA" id="ARBA00023125"/>
    </source>
</evidence>
<dbReference type="PRINTS" id="PR00598">
    <property type="entry name" value="HTHMARR"/>
</dbReference>
<dbReference type="GO" id="GO:0003700">
    <property type="term" value="F:DNA-binding transcription factor activity"/>
    <property type="evidence" value="ECO:0007669"/>
    <property type="project" value="InterPro"/>
</dbReference>
<accession>A0A318UAX6</accession>
<comment type="caution">
    <text evidence="5">The sequence shown here is derived from an EMBL/GenBank/DDBJ whole genome shotgun (WGS) entry which is preliminary data.</text>
</comment>
<organism evidence="5 6">
    <name type="scientific">Rhodobacter viridis</name>
    <dbReference type="NCBI Taxonomy" id="1054202"/>
    <lineage>
        <taxon>Bacteria</taxon>
        <taxon>Pseudomonadati</taxon>
        <taxon>Pseudomonadota</taxon>
        <taxon>Alphaproteobacteria</taxon>
        <taxon>Rhodobacterales</taxon>
        <taxon>Rhodobacter group</taxon>
        <taxon>Rhodobacter</taxon>
    </lineage>
</organism>
<evidence type="ECO:0000259" key="4">
    <source>
        <dbReference type="PROSITE" id="PS50995"/>
    </source>
</evidence>
<dbReference type="GO" id="GO:0003677">
    <property type="term" value="F:DNA binding"/>
    <property type="evidence" value="ECO:0007669"/>
    <property type="project" value="UniProtKB-KW"/>
</dbReference>
<keyword evidence="3" id="KW-0804">Transcription</keyword>
<evidence type="ECO:0000256" key="1">
    <source>
        <dbReference type="ARBA" id="ARBA00023015"/>
    </source>
</evidence>
<reference evidence="5 6" key="1">
    <citation type="submission" date="2018-06" db="EMBL/GenBank/DDBJ databases">
        <title>Genomic Encyclopedia of Type Strains, Phase III (KMG-III): the genomes of soil and plant-associated and newly described type strains.</title>
        <authorList>
            <person name="Whitman W."/>
        </authorList>
    </citation>
    <scope>NUCLEOTIDE SEQUENCE [LARGE SCALE GENOMIC DNA]</scope>
    <source>
        <strain evidence="5 6">JA737</strain>
    </source>
</reference>
<protein>
    <submittedName>
        <fullName evidence="5">DNA-binding MarR family transcriptional regulator</fullName>
    </submittedName>
</protein>
<dbReference type="AlphaFoldDB" id="A0A318UAX6"/>
<gene>
    <name evidence="5" type="ORF">C8J30_1094</name>
</gene>
<dbReference type="InterPro" id="IPR000835">
    <property type="entry name" value="HTH_MarR-typ"/>
</dbReference>
<evidence type="ECO:0000313" key="6">
    <source>
        <dbReference type="Proteomes" id="UP000247727"/>
    </source>
</evidence>
<sequence length="159" mass="18283">MEKPFSRERLTFRLDMLAKESIDANDGIFQHQLGLSIREVRALRIIHDHAGLTFVDLVQMADLERTLTSRIIQSLIKQGLVRRENDENDARKFRLYPTEAGSRKREAAGRLSEALEKLLVAPLSPEELVQLDDLLARLAVWVRARDYHDQLATFSETES</sequence>
<dbReference type="EMBL" id="QJTK01000009">
    <property type="protein sequence ID" value="PYF09259.1"/>
    <property type="molecule type" value="Genomic_DNA"/>
</dbReference>
<dbReference type="SMART" id="SM00347">
    <property type="entry name" value="HTH_MARR"/>
    <property type="match status" value="1"/>
</dbReference>
<dbReference type="InterPro" id="IPR036390">
    <property type="entry name" value="WH_DNA-bd_sf"/>
</dbReference>
<keyword evidence="1" id="KW-0805">Transcription regulation</keyword>
<dbReference type="InterPro" id="IPR036388">
    <property type="entry name" value="WH-like_DNA-bd_sf"/>
</dbReference>
<dbReference type="Proteomes" id="UP000247727">
    <property type="component" value="Unassembled WGS sequence"/>
</dbReference>
<evidence type="ECO:0000256" key="3">
    <source>
        <dbReference type="ARBA" id="ARBA00023163"/>
    </source>
</evidence>
<dbReference type="RefSeq" id="WP_110806068.1">
    <property type="nucleotide sequence ID" value="NZ_QJTK01000009.1"/>
</dbReference>
<keyword evidence="2 5" id="KW-0238">DNA-binding</keyword>
<dbReference type="Pfam" id="PF12802">
    <property type="entry name" value="MarR_2"/>
    <property type="match status" value="1"/>
</dbReference>
<feature type="domain" description="HTH marR-type" evidence="4">
    <location>
        <begin position="7"/>
        <end position="140"/>
    </location>
</feature>
<proteinExistence type="predicted"/>
<keyword evidence="6" id="KW-1185">Reference proteome</keyword>
<dbReference type="OrthoDB" id="7842410at2"/>
<evidence type="ECO:0000313" key="5">
    <source>
        <dbReference type="EMBL" id="PYF09259.1"/>
    </source>
</evidence>
<dbReference type="PANTHER" id="PTHR42756">
    <property type="entry name" value="TRANSCRIPTIONAL REGULATOR, MARR"/>
    <property type="match status" value="1"/>
</dbReference>
<name>A0A318UAX6_9RHOB</name>
<dbReference type="SUPFAM" id="SSF46785">
    <property type="entry name" value="Winged helix' DNA-binding domain"/>
    <property type="match status" value="1"/>
</dbReference>
<dbReference type="Gene3D" id="1.10.10.10">
    <property type="entry name" value="Winged helix-like DNA-binding domain superfamily/Winged helix DNA-binding domain"/>
    <property type="match status" value="1"/>
</dbReference>
<dbReference type="PROSITE" id="PS50995">
    <property type="entry name" value="HTH_MARR_2"/>
    <property type="match status" value="1"/>
</dbReference>
<dbReference type="PANTHER" id="PTHR42756:SF1">
    <property type="entry name" value="TRANSCRIPTIONAL REPRESSOR OF EMRAB OPERON"/>
    <property type="match status" value="1"/>
</dbReference>